<dbReference type="Gene3D" id="2.170.120.30">
    <property type="match status" value="2"/>
</dbReference>
<dbReference type="RefSeq" id="WP_353893482.1">
    <property type="nucleotide sequence ID" value="NZ_CP159485.1"/>
</dbReference>
<gene>
    <name evidence="1" type="ORF">PRVXH_000226</name>
</gene>
<name>A0AAU8HU82_9FIRM</name>
<protein>
    <submittedName>
        <fullName evidence="1">CdaR family protein</fullName>
    </submittedName>
</protein>
<dbReference type="Gene3D" id="2.170.120.40">
    <property type="entry name" value="YbbR-like domain"/>
    <property type="match status" value="1"/>
</dbReference>
<dbReference type="InterPro" id="IPR012505">
    <property type="entry name" value="YbbR"/>
</dbReference>
<dbReference type="AlphaFoldDB" id="A0AAU8HU82"/>
<dbReference type="EMBL" id="CP159485">
    <property type="protein sequence ID" value="XCI28932.1"/>
    <property type="molecule type" value="Genomic_DNA"/>
</dbReference>
<sequence length="302" mass="33288">MFKKYSRNMGIRGISILLALVLWLFVIGQIDAGTPPEYTRTIPSMPLEMVGTQPEFNYSLYPSSVDVVIEGSQQIIGEQDALSPELTVEVANLSPGVHNIEVSSRIAGGNIRSISPRWVTVVVEEVITHQMDISVKSDGESPLGELEELELEVTDVTIEGPMNNVERVTEVVALVDLSQIQQSQIVDVPLRALNIYGERVQGVSLSPSSVAVNVTLDSTLQQSQQDIEVENPPEDYEYEISPSRVVVQSVDEENLEDITAFVDLQDLDPGEHKLEVQISSPNDIDIDELIIQPENIKATIID</sequence>
<reference evidence="1" key="2">
    <citation type="submission" date="2024-06" db="EMBL/GenBank/DDBJ databases">
        <authorList>
            <person name="Petrova K.O."/>
            <person name="Toshchakov S.V."/>
            <person name="Boltjanskaja Y.V."/>
            <person name="Kevbrin V.V."/>
        </authorList>
    </citation>
    <scope>NUCLEOTIDE SEQUENCE</scope>
    <source>
        <strain evidence="1">Z-710</strain>
    </source>
</reference>
<dbReference type="InterPro" id="IPR053154">
    <property type="entry name" value="c-di-AMP_regulator"/>
</dbReference>
<reference evidence="1" key="1">
    <citation type="journal article" date="2018" name="Antonie Van Leeuwenhoek">
        <title>Proteinivorax hydrogeniformans sp. nov., an anaerobic, haloalkaliphilic bacterium fermenting proteinaceous compounds with high hydrogen production.</title>
        <authorList>
            <person name="Boltyanskaya Y."/>
            <person name="Detkova E."/>
            <person name="Pimenov N."/>
            <person name="Kevbrin V."/>
        </authorList>
    </citation>
    <scope>NUCLEOTIDE SEQUENCE</scope>
    <source>
        <strain evidence="1">Z-710</strain>
    </source>
</reference>
<evidence type="ECO:0000313" key="1">
    <source>
        <dbReference type="EMBL" id="XCI28932.1"/>
    </source>
</evidence>
<accession>A0AAU8HU82</accession>
<proteinExistence type="predicted"/>
<dbReference type="Pfam" id="PF07949">
    <property type="entry name" value="YbbR"/>
    <property type="match status" value="1"/>
</dbReference>
<dbReference type="PANTHER" id="PTHR37804:SF1">
    <property type="entry name" value="CDAA REGULATORY PROTEIN CDAR"/>
    <property type="match status" value="1"/>
</dbReference>
<organism evidence="1">
    <name type="scientific">Proteinivorax hydrogeniformans</name>
    <dbReference type="NCBI Taxonomy" id="1826727"/>
    <lineage>
        <taxon>Bacteria</taxon>
        <taxon>Bacillati</taxon>
        <taxon>Bacillota</taxon>
        <taxon>Clostridia</taxon>
        <taxon>Eubacteriales</taxon>
        <taxon>Proteinivoracaceae</taxon>
        <taxon>Proteinivorax</taxon>
    </lineage>
</organism>
<dbReference type="PANTHER" id="PTHR37804">
    <property type="entry name" value="CDAA REGULATORY PROTEIN CDAR"/>
    <property type="match status" value="1"/>
</dbReference>